<organism evidence="3">
    <name type="scientific">Paraconexibacter sp. AEG42_29</name>
    <dbReference type="NCBI Taxonomy" id="2997339"/>
    <lineage>
        <taxon>Bacteria</taxon>
        <taxon>Bacillati</taxon>
        <taxon>Actinomycetota</taxon>
        <taxon>Thermoleophilia</taxon>
        <taxon>Solirubrobacterales</taxon>
        <taxon>Paraconexibacteraceae</taxon>
        <taxon>Paraconexibacter</taxon>
    </lineage>
</organism>
<dbReference type="GO" id="GO:1990281">
    <property type="term" value="C:efflux pump complex"/>
    <property type="evidence" value="ECO:0007669"/>
    <property type="project" value="TreeGrafter"/>
</dbReference>
<dbReference type="SUPFAM" id="SSF47090">
    <property type="entry name" value="PGBD-like"/>
    <property type="match status" value="1"/>
</dbReference>
<evidence type="ECO:0000259" key="2">
    <source>
        <dbReference type="Pfam" id="PF01471"/>
    </source>
</evidence>
<dbReference type="AlphaFoldDB" id="A0AAU7AYY4"/>
<sequence>MTRARSTAAGAAVVLAVTGVAMAASGGAQPDAVARTPAIDTVAVERGRLSAMVSQAGTLTYRAGPDGAPYAVTGQAAGLYTQLPASGDEVGCGEVLLRVDERPVVLLCGAVPAFRGLRRGAAGRDVRQLNGNLHRLGYDARARVRVRPGERSFTSATESALRALQRRRGLPVTGRLALGHAVFLPEAVRIAGVDARLGGPARPGVPMLAATSLTLQVQVSLDPSQQGEVEKGDRAQVTLPGNTPVKGRVTGFGRVARVPGEQGGRPADATVPTLIELDDPAAAAGLDRAPVQVDITTTGVADALSVPATALVGRSGGGFAVEVVRDDGRRELVTVTLGLFDTGRGRVQVAGRVAAGDRVVVPSR</sequence>
<gene>
    <name evidence="3" type="ORF">DSM112329_03715</name>
</gene>
<dbReference type="Gene3D" id="2.40.420.20">
    <property type="match status" value="1"/>
</dbReference>
<dbReference type="EMBL" id="CP114014">
    <property type="protein sequence ID" value="XAY06837.1"/>
    <property type="molecule type" value="Genomic_DNA"/>
</dbReference>
<evidence type="ECO:0000313" key="3">
    <source>
        <dbReference type="EMBL" id="XAY06837.1"/>
    </source>
</evidence>
<protein>
    <recommendedName>
        <fullName evidence="2">Peptidoglycan binding-like domain-containing protein</fullName>
    </recommendedName>
</protein>
<feature type="domain" description="Peptidoglycan binding-like" evidence="2">
    <location>
        <begin position="123"/>
        <end position="176"/>
    </location>
</feature>
<proteinExistence type="predicted"/>
<feature type="signal peptide" evidence="1">
    <location>
        <begin position="1"/>
        <end position="23"/>
    </location>
</feature>
<dbReference type="RefSeq" id="WP_354698052.1">
    <property type="nucleotide sequence ID" value="NZ_CP114014.1"/>
</dbReference>
<dbReference type="KEGG" id="parq:DSM112329_03715"/>
<dbReference type="InterPro" id="IPR036365">
    <property type="entry name" value="PGBD-like_sf"/>
</dbReference>
<dbReference type="InterPro" id="IPR036366">
    <property type="entry name" value="PGBDSf"/>
</dbReference>
<evidence type="ECO:0000256" key="1">
    <source>
        <dbReference type="SAM" id="SignalP"/>
    </source>
</evidence>
<dbReference type="PANTHER" id="PTHR30469:SF37">
    <property type="entry name" value="RAGD PROTEIN"/>
    <property type="match status" value="1"/>
</dbReference>
<reference evidence="3" key="1">
    <citation type="submission" date="2022-12" db="EMBL/GenBank/DDBJ databases">
        <title>Paraconexibacter alkalitolerans sp. nov. and Baekduia alba sp. nov., isolated from soil and emended description of the genera Paraconexibacter (Chun et al., 2020) and Baekduia (An et al., 2020).</title>
        <authorList>
            <person name="Vieira S."/>
            <person name="Huber K.J."/>
            <person name="Geppert A."/>
            <person name="Wolf J."/>
            <person name="Neumann-Schaal M."/>
            <person name="Muesken M."/>
            <person name="Overmann J."/>
        </authorList>
    </citation>
    <scope>NUCLEOTIDE SEQUENCE</scope>
    <source>
        <strain evidence="3">AEG42_29</strain>
    </source>
</reference>
<dbReference type="Gene3D" id="1.10.101.10">
    <property type="entry name" value="PGBD-like superfamily/PGBD"/>
    <property type="match status" value="1"/>
</dbReference>
<feature type="chain" id="PRO_5043739162" description="Peptidoglycan binding-like domain-containing protein" evidence="1">
    <location>
        <begin position="24"/>
        <end position="364"/>
    </location>
</feature>
<accession>A0AAU7AYY4</accession>
<dbReference type="GO" id="GO:0015562">
    <property type="term" value="F:efflux transmembrane transporter activity"/>
    <property type="evidence" value="ECO:0007669"/>
    <property type="project" value="TreeGrafter"/>
</dbReference>
<dbReference type="InterPro" id="IPR002477">
    <property type="entry name" value="Peptidoglycan-bd-like"/>
</dbReference>
<name>A0AAU7AYY4_9ACTN</name>
<dbReference type="Pfam" id="PF01471">
    <property type="entry name" value="PG_binding_1"/>
    <property type="match status" value="1"/>
</dbReference>
<dbReference type="PANTHER" id="PTHR30469">
    <property type="entry name" value="MULTIDRUG RESISTANCE PROTEIN MDTA"/>
    <property type="match status" value="1"/>
</dbReference>
<keyword evidence="1" id="KW-0732">Signal</keyword>